<reference evidence="3" key="1">
    <citation type="journal article" date="2014" name="Int. J. Syst. Evol. Microbiol.">
        <title>Complete genome sequence of Corynebacterium casei LMG S-19264T (=DSM 44701T), isolated from a smear-ripened cheese.</title>
        <authorList>
            <consortium name="US DOE Joint Genome Institute (JGI-PGF)"/>
            <person name="Walter F."/>
            <person name="Albersmeier A."/>
            <person name="Kalinowski J."/>
            <person name="Ruckert C."/>
        </authorList>
    </citation>
    <scope>NUCLEOTIDE SEQUENCE</scope>
    <source>
        <strain evidence="3">CGMCC 1.15320</strain>
    </source>
</reference>
<dbReference type="SMART" id="SM00829">
    <property type="entry name" value="PKS_ER"/>
    <property type="match status" value="1"/>
</dbReference>
<sequence length="340" mass="36648">MDGDLINSTWKLLRRPVGMLQQGDLELVHEPVQPPAEGEVLVRTLYLSLDPTNRLWMSDTEQYLEPVGLGAPMRGVTLGIVEQSQAEKFPVGTLVIPHEGAWSRYQTLSATKIARLHLNADLPLSAYMSVIGPPGLTAYSGIVFVGEAQPGMTVTISAAAGAVGSVAGQIAKSRGCRVIGIAGGPEKCRWLVDELGFDAAIDYKSCNVAEELRRLCPDGIDLHFENVGGSILDAAIGNMRIGGCIALCGLISSYNSSGAVVGPSEFQLVLMRRIAIRGFLVMDFFKRAREAYAELEKLVLAGKLKWKDHIIDGLQNAPDAMNLLFSGRNEGKLMVKVSEV</sequence>
<dbReference type="InterPro" id="IPR020843">
    <property type="entry name" value="ER"/>
</dbReference>
<dbReference type="Pfam" id="PF16884">
    <property type="entry name" value="ADH_N_2"/>
    <property type="match status" value="1"/>
</dbReference>
<evidence type="ECO:0000313" key="4">
    <source>
        <dbReference type="Proteomes" id="UP000636264"/>
    </source>
</evidence>
<evidence type="ECO:0000259" key="2">
    <source>
        <dbReference type="SMART" id="SM00829"/>
    </source>
</evidence>
<keyword evidence="1" id="KW-0560">Oxidoreductase</keyword>
<dbReference type="Gene3D" id="3.90.180.10">
    <property type="entry name" value="Medium-chain alcohol dehydrogenases, catalytic domain"/>
    <property type="match status" value="1"/>
</dbReference>
<dbReference type="InterPro" id="IPR013149">
    <property type="entry name" value="ADH-like_C"/>
</dbReference>
<dbReference type="InterPro" id="IPR045010">
    <property type="entry name" value="MDR_fam"/>
</dbReference>
<dbReference type="Proteomes" id="UP000636264">
    <property type="component" value="Unassembled WGS sequence"/>
</dbReference>
<protein>
    <submittedName>
        <fullName evidence="3">NADP-dependent oxidoreductase</fullName>
    </submittedName>
</protein>
<feature type="domain" description="Enoyl reductase (ER)" evidence="2">
    <location>
        <begin position="23"/>
        <end position="335"/>
    </location>
</feature>
<dbReference type="SUPFAM" id="SSF51735">
    <property type="entry name" value="NAD(P)-binding Rossmann-fold domains"/>
    <property type="match status" value="1"/>
</dbReference>
<dbReference type="PANTHER" id="PTHR43205">
    <property type="entry name" value="PROSTAGLANDIN REDUCTASE"/>
    <property type="match status" value="1"/>
</dbReference>
<dbReference type="InterPro" id="IPR041694">
    <property type="entry name" value="ADH_N_2"/>
</dbReference>
<evidence type="ECO:0000256" key="1">
    <source>
        <dbReference type="ARBA" id="ARBA00023002"/>
    </source>
</evidence>
<dbReference type="Gene3D" id="3.40.50.720">
    <property type="entry name" value="NAD(P)-binding Rossmann-like Domain"/>
    <property type="match status" value="1"/>
</dbReference>
<organism evidence="3 4">
    <name type="scientific">Nitratireductor aestuarii</name>
    <dbReference type="NCBI Taxonomy" id="1735103"/>
    <lineage>
        <taxon>Bacteria</taxon>
        <taxon>Pseudomonadati</taxon>
        <taxon>Pseudomonadota</taxon>
        <taxon>Alphaproteobacteria</taxon>
        <taxon>Hyphomicrobiales</taxon>
        <taxon>Phyllobacteriaceae</taxon>
        <taxon>Nitratireductor</taxon>
    </lineage>
</organism>
<proteinExistence type="predicted"/>
<dbReference type="FunFam" id="3.40.50.720:FF:000121">
    <property type="entry name" value="Prostaglandin reductase 2"/>
    <property type="match status" value="1"/>
</dbReference>
<dbReference type="CDD" id="cd05288">
    <property type="entry name" value="PGDH"/>
    <property type="match status" value="1"/>
</dbReference>
<dbReference type="GO" id="GO:0016628">
    <property type="term" value="F:oxidoreductase activity, acting on the CH-CH group of donors, NAD or NADP as acceptor"/>
    <property type="evidence" value="ECO:0007669"/>
    <property type="project" value="InterPro"/>
</dbReference>
<accession>A0A916W929</accession>
<dbReference type="InterPro" id="IPR036291">
    <property type="entry name" value="NAD(P)-bd_dom_sf"/>
</dbReference>
<reference evidence="3" key="2">
    <citation type="submission" date="2020-09" db="EMBL/GenBank/DDBJ databases">
        <authorList>
            <person name="Sun Q."/>
            <person name="Zhou Y."/>
        </authorList>
    </citation>
    <scope>NUCLEOTIDE SEQUENCE</scope>
    <source>
        <strain evidence="3">CGMCC 1.15320</strain>
    </source>
</reference>
<dbReference type="InterPro" id="IPR011032">
    <property type="entry name" value="GroES-like_sf"/>
</dbReference>
<name>A0A916W929_9HYPH</name>
<dbReference type="PANTHER" id="PTHR43205:SF7">
    <property type="entry name" value="PROSTAGLANDIN REDUCTASE 1"/>
    <property type="match status" value="1"/>
</dbReference>
<dbReference type="SUPFAM" id="SSF50129">
    <property type="entry name" value="GroES-like"/>
    <property type="match status" value="1"/>
</dbReference>
<dbReference type="AlphaFoldDB" id="A0A916W929"/>
<gene>
    <name evidence="3" type="ORF">GCM10011385_36450</name>
</gene>
<evidence type="ECO:0000313" key="3">
    <source>
        <dbReference type="EMBL" id="GGA78999.1"/>
    </source>
</evidence>
<comment type="caution">
    <text evidence="3">The sequence shown here is derived from an EMBL/GenBank/DDBJ whole genome shotgun (WGS) entry which is preliminary data.</text>
</comment>
<dbReference type="Pfam" id="PF00107">
    <property type="entry name" value="ADH_zinc_N"/>
    <property type="match status" value="1"/>
</dbReference>
<keyword evidence="4" id="KW-1185">Reference proteome</keyword>
<dbReference type="EMBL" id="BMIF01000015">
    <property type="protein sequence ID" value="GGA78999.1"/>
    <property type="molecule type" value="Genomic_DNA"/>
</dbReference>